<evidence type="ECO:0008006" key="3">
    <source>
        <dbReference type="Google" id="ProtNLM"/>
    </source>
</evidence>
<sequence length="85" mass="9881">MVKSLVQQALRSLLKPLLEDTTMNTPEEQLSAIEIQKIELEQEFVRLRSGFFFDGPPEIREAELLEELEHLTTRAERLRSSIERG</sequence>
<name>A0A2S8GTX3_9BACT</name>
<gene>
    <name evidence="1" type="ORF">C5Y93_02235</name>
</gene>
<accession>A0A2S8GTX3</accession>
<protein>
    <recommendedName>
        <fullName evidence="3">Gas vesicle protein GvpG</fullName>
    </recommendedName>
</protein>
<dbReference type="Proteomes" id="UP000237819">
    <property type="component" value="Unassembled WGS sequence"/>
</dbReference>
<evidence type="ECO:0000313" key="1">
    <source>
        <dbReference type="EMBL" id="PQO47878.1"/>
    </source>
</evidence>
<dbReference type="EMBL" id="PUHZ01000003">
    <property type="protein sequence ID" value="PQO47878.1"/>
    <property type="molecule type" value="Genomic_DNA"/>
</dbReference>
<evidence type="ECO:0000313" key="2">
    <source>
        <dbReference type="Proteomes" id="UP000237819"/>
    </source>
</evidence>
<organism evidence="1 2">
    <name type="scientific">Blastopirellula marina</name>
    <dbReference type="NCBI Taxonomy" id="124"/>
    <lineage>
        <taxon>Bacteria</taxon>
        <taxon>Pseudomonadati</taxon>
        <taxon>Planctomycetota</taxon>
        <taxon>Planctomycetia</taxon>
        <taxon>Pirellulales</taxon>
        <taxon>Pirellulaceae</taxon>
        <taxon>Blastopirellula</taxon>
    </lineage>
</organism>
<reference evidence="1 2" key="1">
    <citation type="submission" date="2018-02" db="EMBL/GenBank/DDBJ databases">
        <title>Comparative genomes isolates from brazilian mangrove.</title>
        <authorList>
            <person name="Araujo J.E."/>
            <person name="Taketani R.G."/>
            <person name="Silva M.C.P."/>
            <person name="Loureco M.V."/>
            <person name="Andreote F.D."/>
        </authorList>
    </citation>
    <scope>NUCLEOTIDE SEQUENCE [LARGE SCALE GENOMIC DNA]</scope>
    <source>
        <strain evidence="1 2">Nap-Phe MGV</strain>
    </source>
</reference>
<dbReference type="AlphaFoldDB" id="A0A2S8GTX3"/>
<comment type="caution">
    <text evidence="1">The sequence shown here is derived from an EMBL/GenBank/DDBJ whole genome shotgun (WGS) entry which is preliminary data.</text>
</comment>
<proteinExistence type="predicted"/>